<dbReference type="SUPFAM" id="SSF52540">
    <property type="entry name" value="P-loop containing nucleoside triphosphate hydrolases"/>
    <property type="match status" value="1"/>
</dbReference>
<comment type="subcellular location">
    <subcellularLocation>
        <location evidence="1">Cell inner membrane</location>
        <topology evidence="1">Multi-pass membrane protein</topology>
    </subcellularLocation>
</comment>
<evidence type="ECO:0000256" key="1">
    <source>
        <dbReference type="ARBA" id="ARBA00004429"/>
    </source>
</evidence>
<dbReference type="PANTHER" id="PTHR24221:SF654">
    <property type="entry name" value="ATP-BINDING CASSETTE SUB-FAMILY B MEMBER 6"/>
    <property type="match status" value="1"/>
</dbReference>
<dbReference type="Gene3D" id="1.20.1560.10">
    <property type="entry name" value="ABC transporter type 1, transmembrane domain"/>
    <property type="match status" value="1"/>
</dbReference>
<name>A0A4R7FS21_9MICO</name>
<dbReference type="GO" id="GO:0005524">
    <property type="term" value="F:ATP binding"/>
    <property type="evidence" value="ECO:0007669"/>
    <property type="project" value="UniProtKB-KW"/>
</dbReference>
<keyword evidence="9 11" id="KW-0472">Membrane</keyword>
<evidence type="ECO:0000256" key="10">
    <source>
        <dbReference type="ARBA" id="ARBA00023455"/>
    </source>
</evidence>
<dbReference type="Pfam" id="PF00664">
    <property type="entry name" value="ABC_membrane"/>
    <property type="match status" value="1"/>
</dbReference>
<dbReference type="PANTHER" id="PTHR24221">
    <property type="entry name" value="ATP-BINDING CASSETTE SUB-FAMILY B"/>
    <property type="match status" value="1"/>
</dbReference>
<gene>
    <name evidence="14" type="ORF">CLV52_1197</name>
</gene>
<dbReference type="InterPro" id="IPR036640">
    <property type="entry name" value="ABC1_TM_sf"/>
</dbReference>
<dbReference type="GO" id="GO:0140359">
    <property type="term" value="F:ABC-type transporter activity"/>
    <property type="evidence" value="ECO:0007669"/>
    <property type="project" value="InterPro"/>
</dbReference>
<dbReference type="SMART" id="SM00382">
    <property type="entry name" value="AAA"/>
    <property type="match status" value="1"/>
</dbReference>
<feature type="transmembrane region" description="Helical" evidence="11">
    <location>
        <begin position="72"/>
        <end position="94"/>
    </location>
</feature>
<keyword evidence="2" id="KW-0813">Transport</keyword>
<evidence type="ECO:0000256" key="5">
    <source>
        <dbReference type="ARBA" id="ARBA00022692"/>
    </source>
</evidence>
<dbReference type="AlphaFoldDB" id="A0A4R7FS21"/>
<dbReference type="InterPro" id="IPR011527">
    <property type="entry name" value="ABC1_TM_dom"/>
</dbReference>
<keyword evidence="4" id="KW-0997">Cell inner membrane</keyword>
<dbReference type="GO" id="GO:0016887">
    <property type="term" value="F:ATP hydrolysis activity"/>
    <property type="evidence" value="ECO:0007669"/>
    <property type="project" value="InterPro"/>
</dbReference>
<accession>A0A4R7FS21</accession>
<dbReference type="Proteomes" id="UP000295344">
    <property type="component" value="Unassembled WGS sequence"/>
</dbReference>
<evidence type="ECO:0000256" key="3">
    <source>
        <dbReference type="ARBA" id="ARBA00022475"/>
    </source>
</evidence>
<feature type="transmembrane region" description="Helical" evidence="11">
    <location>
        <begin position="265"/>
        <end position="287"/>
    </location>
</feature>
<protein>
    <submittedName>
        <fullName evidence="14">ATP-binding cassette subfamily B protein</fullName>
    </submittedName>
</protein>
<dbReference type="GO" id="GO:0005886">
    <property type="term" value="C:plasma membrane"/>
    <property type="evidence" value="ECO:0007669"/>
    <property type="project" value="UniProtKB-SubCell"/>
</dbReference>
<evidence type="ECO:0000256" key="6">
    <source>
        <dbReference type="ARBA" id="ARBA00022741"/>
    </source>
</evidence>
<keyword evidence="6" id="KW-0547">Nucleotide-binding</keyword>
<feature type="domain" description="ABC transmembrane type-1" evidence="13">
    <location>
        <begin position="51"/>
        <end position="320"/>
    </location>
</feature>
<dbReference type="InterPro" id="IPR027417">
    <property type="entry name" value="P-loop_NTPase"/>
</dbReference>
<dbReference type="PROSITE" id="PS50929">
    <property type="entry name" value="ABC_TM1F"/>
    <property type="match status" value="1"/>
</dbReference>
<dbReference type="SUPFAM" id="SSF90123">
    <property type="entry name" value="ABC transporter transmembrane region"/>
    <property type="match status" value="1"/>
</dbReference>
<dbReference type="InterPro" id="IPR003593">
    <property type="entry name" value="AAA+_ATPase"/>
</dbReference>
<evidence type="ECO:0000259" key="13">
    <source>
        <dbReference type="PROSITE" id="PS50929"/>
    </source>
</evidence>
<keyword evidence="8 11" id="KW-1133">Transmembrane helix</keyword>
<feature type="domain" description="ABC transporter" evidence="12">
    <location>
        <begin position="353"/>
        <end position="588"/>
    </location>
</feature>
<feature type="transmembrane region" description="Helical" evidence="11">
    <location>
        <begin position="35"/>
        <end position="60"/>
    </location>
</feature>
<keyword evidence="7 14" id="KW-0067">ATP-binding</keyword>
<comment type="similarity">
    <text evidence="10">Belongs to the ABC transporter superfamily. Siderophore-Fe(3+) uptake transporter (SIUT) (TC 3.A.1.21) family.</text>
</comment>
<evidence type="ECO:0000256" key="7">
    <source>
        <dbReference type="ARBA" id="ARBA00022840"/>
    </source>
</evidence>
<organism evidence="14 15">
    <name type="scientific">Amnibacterium kyonggiense</name>
    <dbReference type="NCBI Taxonomy" id="595671"/>
    <lineage>
        <taxon>Bacteria</taxon>
        <taxon>Bacillati</taxon>
        <taxon>Actinomycetota</taxon>
        <taxon>Actinomycetes</taxon>
        <taxon>Micrococcales</taxon>
        <taxon>Microbacteriaceae</taxon>
        <taxon>Amnibacterium</taxon>
    </lineage>
</organism>
<feature type="transmembrane region" description="Helical" evidence="11">
    <location>
        <begin position="299"/>
        <end position="319"/>
    </location>
</feature>
<proteinExistence type="inferred from homology"/>
<dbReference type="GO" id="GO:0034040">
    <property type="term" value="F:ATPase-coupled lipid transmembrane transporter activity"/>
    <property type="evidence" value="ECO:0007669"/>
    <property type="project" value="TreeGrafter"/>
</dbReference>
<dbReference type="OrthoDB" id="9806127at2"/>
<evidence type="ECO:0000256" key="8">
    <source>
        <dbReference type="ARBA" id="ARBA00022989"/>
    </source>
</evidence>
<keyword evidence="15" id="KW-1185">Reference proteome</keyword>
<dbReference type="InterPro" id="IPR039421">
    <property type="entry name" value="Type_1_exporter"/>
</dbReference>
<keyword evidence="5 11" id="KW-0812">Transmembrane</keyword>
<dbReference type="InterPro" id="IPR017871">
    <property type="entry name" value="ABC_transporter-like_CS"/>
</dbReference>
<dbReference type="PROSITE" id="PS50893">
    <property type="entry name" value="ABC_TRANSPORTER_2"/>
    <property type="match status" value="1"/>
</dbReference>
<dbReference type="FunFam" id="3.40.50.300:FF:000221">
    <property type="entry name" value="Multidrug ABC transporter ATP-binding protein"/>
    <property type="match status" value="1"/>
</dbReference>
<sequence length="592" mass="64558">MHGVTGRAYSQPIQVDAARPARSTLALLGRYRGRVGAALVAFVVKDTPLWLMPVLTASIIDTVVRGGPVSRLFVLVAIAAVALAQNYPTHWLFIRLYSKAVRQIGMDLRNALTDQLQRLSIGYHSRSSSSVVQNKVVRDVENLENMFLQVGHPLVSSIIVLTGALVMTAVNIPAFLPVYALTVPIAVLLRRFLRRRSQSLNERFRHDTERFASAVGEMASLIPITRAHGLETVAQDRVATVADRLKTSGYTLDVMNGRFQALSWVAMQLLAIGCIALAAFCAITGFLPITAGQVVLVSSYFAMLTGNVTNLLMLAPLVAKGLESTRSVAEVLQEPDLEFNEGKREVGAVQGRLTLQDVTQRFLEDEPPALDHVDLEIPAGRAVAFVGPSGSGKSTMLNTLVGFIRPTDGVVLLDGVEMEELDLRTFRTRVSIVPQEPVLFEGSIRDNVAYGMGDVDEARLRRALDGANALDFVQELPQGLETIVGERGARLSGGQRQRLAIARALIRDPRVLLLDEATSALDPESERLVRDALQRLMRGRTTLIVAHRLSTVRAADEIVVLDHGRVAERGTHDELLAAGGRYARMHDLQTAG</sequence>
<reference evidence="14 15" key="1">
    <citation type="submission" date="2019-03" db="EMBL/GenBank/DDBJ databases">
        <title>Genomic Encyclopedia of Archaeal and Bacterial Type Strains, Phase II (KMG-II): from individual species to whole genera.</title>
        <authorList>
            <person name="Goeker M."/>
        </authorList>
    </citation>
    <scope>NUCLEOTIDE SEQUENCE [LARGE SCALE GENOMIC DNA]</scope>
    <source>
        <strain evidence="14 15">DSM 24782</strain>
    </source>
</reference>
<dbReference type="EMBL" id="SOAM01000001">
    <property type="protein sequence ID" value="TDS80631.1"/>
    <property type="molecule type" value="Genomic_DNA"/>
</dbReference>
<feature type="transmembrane region" description="Helical" evidence="11">
    <location>
        <begin position="150"/>
        <end position="170"/>
    </location>
</feature>
<evidence type="ECO:0000313" key="14">
    <source>
        <dbReference type="EMBL" id="TDS80631.1"/>
    </source>
</evidence>
<evidence type="ECO:0000256" key="4">
    <source>
        <dbReference type="ARBA" id="ARBA00022519"/>
    </source>
</evidence>
<evidence type="ECO:0000259" key="12">
    <source>
        <dbReference type="PROSITE" id="PS50893"/>
    </source>
</evidence>
<dbReference type="Pfam" id="PF00005">
    <property type="entry name" value="ABC_tran"/>
    <property type="match status" value="1"/>
</dbReference>
<keyword evidence="3" id="KW-1003">Cell membrane</keyword>
<evidence type="ECO:0000256" key="9">
    <source>
        <dbReference type="ARBA" id="ARBA00023136"/>
    </source>
</evidence>
<evidence type="ECO:0000256" key="11">
    <source>
        <dbReference type="SAM" id="Phobius"/>
    </source>
</evidence>
<dbReference type="InterPro" id="IPR003439">
    <property type="entry name" value="ABC_transporter-like_ATP-bd"/>
</dbReference>
<comment type="caution">
    <text evidence="14">The sequence shown here is derived from an EMBL/GenBank/DDBJ whole genome shotgun (WGS) entry which is preliminary data.</text>
</comment>
<dbReference type="PROSITE" id="PS00211">
    <property type="entry name" value="ABC_TRANSPORTER_1"/>
    <property type="match status" value="1"/>
</dbReference>
<dbReference type="Gene3D" id="3.40.50.300">
    <property type="entry name" value="P-loop containing nucleotide triphosphate hydrolases"/>
    <property type="match status" value="1"/>
</dbReference>
<evidence type="ECO:0000313" key="15">
    <source>
        <dbReference type="Proteomes" id="UP000295344"/>
    </source>
</evidence>
<evidence type="ECO:0000256" key="2">
    <source>
        <dbReference type="ARBA" id="ARBA00022448"/>
    </source>
</evidence>